<evidence type="ECO:0000313" key="1">
    <source>
        <dbReference type="EMBL" id="AHL67540.1"/>
    </source>
</evidence>
<name>W8QE30_9VIRU</name>
<keyword evidence="2" id="KW-1185">Reference proteome</keyword>
<dbReference type="GeneID" id="18938206"/>
<gene>
    <name evidence="1" type="ORF">AMIV_045</name>
</gene>
<sequence>MSEFKVYDPIAKLIASSGGGGSGLPLTGGTLTGNLTLTAPAKIIQAQSPVNPQDLTNKAYVDGLISGGPFLPLSGGTMSGAISQPVAPINANDLVNKSYTDGAFQSKKPSAVSGHIAIFGSGADSGQTVDSTYSVDTNPINPPSTTTLWPSTRIVNSMQLGANIYKATASLSIAATTSKVFSTGNTNIGPVNWPNLGTTLALASTGIATITNSFPYTTYYILTFVASSASSLGDANINFQFLNEGTSTSFGVVKTLNFYQGPPAITTPVHLTAFVSVAATSSFAFSVAATSTATITLDPASPDNVCTLTIQRVA</sequence>
<evidence type="ECO:0000313" key="2">
    <source>
        <dbReference type="Proteomes" id="UP000110868"/>
    </source>
</evidence>
<organism evidence="1 2">
    <name type="scientific">Chloriridovirus anopheles1</name>
    <dbReference type="NCBI Taxonomy" id="1465751"/>
    <lineage>
        <taxon>Viruses</taxon>
        <taxon>Varidnaviria</taxon>
        <taxon>Bamfordvirae</taxon>
        <taxon>Nucleocytoviricota</taxon>
        <taxon>Megaviricetes</taxon>
        <taxon>Pimascovirales</taxon>
        <taxon>Pimascovirales incertae sedis</taxon>
        <taxon>Iridoviridae</taxon>
        <taxon>Betairidovirinae</taxon>
        <taxon>Chloriridovirus</taxon>
    </lineage>
</organism>
<reference evidence="1 2" key="1">
    <citation type="submission" date="2013-12" db="EMBL/GenBank/DDBJ databases">
        <authorList>
            <person name="Tong Y."/>
            <person name="Zhang J."/>
            <person name="Huang Y."/>
            <person name="Li S."/>
            <person name="Pei G."/>
            <person name="Zhang Z."/>
            <person name="Mi Z."/>
            <person name="An X."/>
        </authorList>
    </citation>
    <scope>NUCLEOTIDE SEQUENCE [LARGE SCALE GENOMIC DNA]</scope>
    <source>
        <strain evidence="1">AMIV</strain>
    </source>
</reference>
<dbReference type="EMBL" id="KF938901">
    <property type="protein sequence ID" value="AHL67540.1"/>
    <property type="molecule type" value="Genomic_DNA"/>
</dbReference>
<accession>W8QE30</accession>
<dbReference type="OrthoDB" id="14662at10239"/>
<dbReference type="RefSeq" id="YP_009021124.1">
    <property type="nucleotide sequence ID" value="NC_023848.1"/>
</dbReference>
<proteinExistence type="predicted"/>
<dbReference type="KEGG" id="vg:18938206"/>
<dbReference type="Proteomes" id="UP000110868">
    <property type="component" value="Segment"/>
</dbReference>
<protein>
    <submittedName>
        <fullName evidence="1">Uncharacterized protein</fullName>
    </submittedName>
</protein>